<sequence>MISSPRCFFTGVKLWNESYMERKFPTLNISTYFFLFSMSIYTQFASFLFKKKNVMFICHVKN</sequence>
<evidence type="ECO:0000313" key="2">
    <source>
        <dbReference type="EMBL" id="AEA38786.1"/>
    </source>
</evidence>
<organism evidence="2 3">
    <name type="scientific">Cryptomonas paramaecium</name>
    <dbReference type="NCBI Taxonomy" id="2898"/>
    <lineage>
        <taxon>Eukaryota</taxon>
        <taxon>Cryptophyceae</taxon>
        <taxon>Cryptomonadales</taxon>
        <taxon>Cryptomonadaceae</taxon>
        <taxon>Cryptomonas</taxon>
    </lineage>
</organism>
<protein>
    <submittedName>
        <fullName evidence="2">Uncharacterized protein</fullName>
    </submittedName>
</protein>
<evidence type="ECO:0000313" key="3">
    <source>
        <dbReference type="Proteomes" id="UP000243423"/>
    </source>
</evidence>
<keyword evidence="1" id="KW-0472">Membrane</keyword>
<dbReference type="GeneID" id="10447019"/>
<gene>
    <name evidence="2" type="ORF">CPARA_1gp128</name>
</gene>
<dbReference type="RefSeq" id="XP_003239684.1">
    <property type="nucleotide sequence ID" value="XM_003239636.1"/>
</dbReference>
<keyword evidence="1" id="KW-0812">Transmembrane</keyword>
<accession>F2HHJ0</accession>
<feature type="transmembrane region" description="Helical" evidence="1">
    <location>
        <begin position="29"/>
        <end position="49"/>
    </location>
</feature>
<evidence type="ECO:0000256" key="1">
    <source>
        <dbReference type="SAM" id="Phobius"/>
    </source>
</evidence>
<geneLocation type="nucleomorph" evidence="2"/>
<dbReference type="Proteomes" id="UP000243423">
    <property type="component" value="Nucleomorph 1"/>
</dbReference>
<reference evidence="2 3" key="1">
    <citation type="journal article" date="2011" name="Genome Biol. Evol.">
        <title>Complete nucleomorph genome sequence of the nonphotosynthetic alga Cryptomonas paramecium reveals a core nucleomorph gene set.</title>
        <authorList>
            <person name="Tanifuji G."/>
            <person name="Onodera N.T."/>
            <person name="Wheeler T.J."/>
            <person name="Dlutek M."/>
            <person name="Donaher N."/>
            <person name="Archibald J.M."/>
        </authorList>
    </citation>
    <scope>NUCLEOTIDE SEQUENCE [LARGE SCALE GENOMIC DNA]</scope>
    <source>
        <strain evidence="2 3">CCAP977/2A</strain>
    </source>
</reference>
<dbReference type="EMBL" id="CP002172">
    <property type="protein sequence ID" value="AEA38786.1"/>
    <property type="molecule type" value="Genomic_DNA"/>
</dbReference>
<name>F2HHJ0_9CRYP</name>
<keyword evidence="2" id="KW-0542">Nucleomorph</keyword>
<proteinExistence type="predicted"/>
<keyword evidence="1" id="KW-1133">Transmembrane helix</keyword>
<dbReference type="AlphaFoldDB" id="F2HHJ0"/>